<name>A0A2P4XP37_9STRA</name>
<dbReference type="AlphaFoldDB" id="A0A2P4XP37"/>
<protein>
    <submittedName>
        <fullName evidence="1">Uncharacterized protein</fullName>
    </submittedName>
</protein>
<dbReference type="EMBL" id="NCKW01009365">
    <property type="protein sequence ID" value="POM67313.1"/>
    <property type="molecule type" value="Genomic_DNA"/>
</dbReference>
<reference evidence="1 2" key="1">
    <citation type="journal article" date="2017" name="Genome Biol. Evol.">
        <title>Phytophthora megakarya and P. palmivora, closely related causal agents of cacao black pod rot, underwent increases in genome sizes and gene numbers by different mechanisms.</title>
        <authorList>
            <person name="Ali S.S."/>
            <person name="Shao J."/>
            <person name="Lary D.J."/>
            <person name="Kronmiller B."/>
            <person name="Shen D."/>
            <person name="Strem M.D."/>
            <person name="Amoako-Attah I."/>
            <person name="Akrofi A.Y."/>
            <person name="Begoude B.A."/>
            <person name="Ten Hoopen G.M."/>
            <person name="Coulibaly K."/>
            <person name="Kebe B.I."/>
            <person name="Melnick R.L."/>
            <person name="Guiltinan M.J."/>
            <person name="Tyler B.M."/>
            <person name="Meinhardt L.W."/>
            <person name="Bailey B.A."/>
        </authorList>
    </citation>
    <scope>NUCLEOTIDE SEQUENCE [LARGE SCALE GENOMIC DNA]</scope>
    <source>
        <strain evidence="2">sbr112.9</strain>
    </source>
</reference>
<sequence length="147" mass="16493">MVWLVVYIVVRKVYRRFQRNENRATTYTADANSLPGQLTSFETATGAALSKRYGVISGYDNYIIGDKRYASIDAVYGNGYLIANRKFLVATEDIFSLLVMKITRVRFTNTYVYSILSDGGVNQTAELVYPSTIPWSDLAHLGVVKLA</sequence>
<accession>A0A2P4XP37</accession>
<dbReference type="OrthoDB" id="64243at2759"/>
<evidence type="ECO:0000313" key="1">
    <source>
        <dbReference type="EMBL" id="POM67313.1"/>
    </source>
</evidence>
<evidence type="ECO:0000313" key="2">
    <source>
        <dbReference type="Proteomes" id="UP000237271"/>
    </source>
</evidence>
<comment type="caution">
    <text evidence="1">The sequence shown here is derived from an EMBL/GenBank/DDBJ whole genome shotgun (WGS) entry which is preliminary data.</text>
</comment>
<dbReference type="Proteomes" id="UP000237271">
    <property type="component" value="Unassembled WGS sequence"/>
</dbReference>
<proteinExistence type="predicted"/>
<gene>
    <name evidence="1" type="ORF">PHPALM_16717</name>
</gene>
<organism evidence="1 2">
    <name type="scientific">Phytophthora palmivora</name>
    <dbReference type="NCBI Taxonomy" id="4796"/>
    <lineage>
        <taxon>Eukaryota</taxon>
        <taxon>Sar</taxon>
        <taxon>Stramenopiles</taxon>
        <taxon>Oomycota</taxon>
        <taxon>Peronosporomycetes</taxon>
        <taxon>Peronosporales</taxon>
        <taxon>Peronosporaceae</taxon>
        <taxon>Phytophthora</taxon>
    </lineage>
</organism>
<keyword evidence="2" id="KW-1185">Reference proteome</keyword>